<dbReference type="PRINTS" id="PR00463">
    <property type="entry name" value="EP450I"/>
</dbReference>
<keyword evidence="7" id="KW-0408">Iron</keyword>
<sequence length="481" mass="53516">MWDSFIALSLGAVFVLFAKTIVAHRRRNPHGLPLPPGPKGLPLLGNVFQFPQANAWEGYHKLCEEYGDMIYLKAPGIGILVLGSHRRAVDILDKRSANYSDRPASPIIDLMDFGWSFGLMPYGSMWRQHSRTFHKYFGNSAVQQYHPIMYEETKAFLRKVNSQPNNIFEDMKFLFGAALMRTAYGFDDNRKNEALVDNGATLVSRFSDAVIPGRFLVSSIPALRHIPSWFPGAGFKKVFRELADISSKTLQFIAHNHIQAKGETGSHPSIAADLIDSLPEKSDANYATLETIARNVCAVGFVAGAETTVSSGTALLYVLASYPEVQTRAQAEIDTVVGSDRLPLVTDREGLPYVHAVVKEVGRWHTVGPLGVAHSNTEDEEYDGYFIPKQTIIFQNNWAMMHDPDVFDKPFEFVPERYIKDGKIDLSVPDTSHAAFGHGRRNDALFVMAASFLATHTIEAPKDEQGKAAPMKLDTQNLALW</sequence>
<evidence type="ECO:0000256" key="1">
    <source>
        <dbReference type="ARBA" id="ARBA00001971"/>
    </source>
</evidence>
<evidence type="ECO:0000256" key="5">
    <source>
        <dbReference type="ARBA" id="ARBA00022723"/>
    </source>
</evidence>
<accession>A0A4V1Q3Q9</accession>
<evidence type="ECO:0000256" key="8">
    <source>
        <dbReference type="ARBA" id="ARBA00023033"/>
    </source>
</evidence>
<dbReference type="GO" id="GO:0016705">
    <property type="term" value="F:oxidoreductase activity, acting on paired donors, with incorporation or reduction of molecular oxygen"/>
    <property type="evidence" value="ECO:0007669"/>
    <property type="project" value="InterPro"/>
</dbReference>
<dbReference type="Gene3D" id="1.10.630.10">
    <property type="entry name" value="Cytochrome P450"/>
    <property type="match status" value="1"/>
</dbReference>
<dbReference type="AlphaFoldDB" id="A0A4V1Q3Q9"/>
<dbReference type="SUPFAM" id="SSF48264">
    <property type="entry name" value="Cytochrome P450"/>
    <property type="match status" value="1"/>
</dbReference>
<organism evidence="9 10">
    <name type="scientific">Candolleomyces aberdarensis</name>
    <dbReference type="NCBI Taxonomy" id="2316362"/>
    <lineage>
        <taxon>Eukaryota</taxon>
        <taxon>Fungi</taxon>
        <taxon>Dikarya</taxon>
        <taxon>Basidiomycota</taxon>
        <taxon>Agaricomycotina</taxon>
        <taxon>Agaricomycetes</taxon>
        <taxon>Agaricomycetidae</taxon>
        <taxon>Agaricales</taxon>
        <taxon>Agaricineae</taxon>
        <taxon>Psathyrellaceae</taxon>
        <taxon>Candolleomyces</taxon>
    </lineage>
</organism>
<dbReference type="PANTHER" id="PTHR46300">
    <property type="entry name" value="P450, PUTATIVE (EUROFUNG)-RELATED-RELATED"/>
    <property type="match status" value="1"/>
</dbReference>
<dbReference type="CDD" id="cd11065">
    <property type="entry name" value="CYP64-like"/>
    <property type="match status" value="1"/>
</dbReference>
<keyword evidence="8" id="KW-0503">Monooxygenase</keyword>
<dbReference type="STRING" id="2316362.A0A4V1Q3Q9"/>
<evidence type="ECO:0000313" key="10">
    <source>
        <dbReference type="Proteomes" id="UP000290288"/>
    </source>
</evidence>
<keyword evidence="5" id="KW-0479">Metal-binding</keyword>
<dbReference type="GO" id="GO:0005506">
    <property type="term" value="F:iron ion binding"/>
    <property type="evidence" value="ECO:0007669"/>
    <property type="project" value="InterPro"/>
</dbReference>
<keyword evidence="4" id="KW-0349">Heme</keyword>
<comment type="caution">
    <text evidence="9">The sequence shown here is derived from an EMBL/GenBank/DDBJ whole genome shotgun (WGS) entry which is preliminary data.</text>
</comment>
<evidence type="ECO:0000256" key="7">
    <source>
        <dbReference type="ARBA" id="ARBA00023004"/>
    </source>
</evidence>
<protein>
    <recommendedName>
        <fullName evidence="11">Cytochrome P450</fullName>
    </recommendedName>
</protein>
<evidence type="ECO:0000256" key="3">
    <source>
        <dbReference type="ARBA" id="ARBA00010617"/>
    </source>
</evidence>
<dbReference type="InterPro" id="IPR002401">
    <property type="entry name" value="Cyt_P450_E_grp-I"/>
</dbReference>
<gene>
    <name evidence="9" type="ORF">EST38_g6402</name>
</gene>
<evidence type="ECO:0000313" key="9">
    <source>
        <dbReference type="EMBL" id="RXW19448.1"/>
    </source>
</evidence>
<evidence type="ECO:0008006" key="11">
    <source>
        <dbReference type="Google" id="ProtNLM"/>
    </source>
</evidence>
<keyword evidence="10" id="KW-1185">Reference proteome</keyword>
<comment type="pathway">
    <text evidence="2">Secondary metabolite biosynthesis.</text>
</comment>
<comment type="cofactor">
    <cofactor evidence="1">
        <name>heme</name>
        <dbReference type="ChEBI" id="CHEBI:30413"/>
    </cofactor>
</comment>
<dbReference type="InterPro" id="IPR001128">
    <property type="entry name" value="Cyt_P450"/>
</dbReference>
<keyword evidence="6" id="KW-0560">Oxidoreductase</keyword>
<dbReference type="Pfam" id="PF00067">
    <property type="entry name" value="p450"/>
    <property type="match status" value="1"/>
</dbReference>
<dbReference type="OrthoDB" id="2789670at2759"/>
<dbReference type="InterPro" id="IPR050364">
    <property type="entry name" value="Cytochrome_P450_fung"/>
</dbReference>
<dbReference type="Proteomes" id="UP000290288">
    <property type="component" value="Unassembled WGS sequence"/>
</dbReference>
<dbReference type="EMBL" id="SDEE01000201">
    <property type="protein sequence ID" value="RXW19448.1"/>
    <property type="molecule type" value="Genomic_DNA"/>
</dbReference>
<reference evidence="9 10" key="1">
    <citation type="submission" date="2019-01" db="EMBL/GenBank/DDBJ databases">
        <title>Draft genome sequence of Psathyrella aberdarensis IHI B618.</title>
        <authorList>
            <person name="Buettner E."/>
            <person name="Kellner H."/>
        </authorList>
    </citation>
    <scope>NUCLEOTIDE SEQUENCE [LARGE SCALE GENOMIC DNA]</scope>
    <source>
        <strain evidence="9 10">IHI B618</strain>
    </source>
</reference>
<dbReference type="InterPro" id="IPR036396">
    <property type="entry name" value="Cyt_P450_sf"/>
</dbReference>
<dbReference type="GO" id="GO:0020037">
    <property type="term" value="F:heme binding"/>
    <property type="evidence" value="ECO:0007669"/>
    <property type="project" value="InterPro"/>
</dbReference>
<name>A0A4V1Q3Q9_9AGAR</name>
<comment type="similarity">
    <text evidence="3">Belongs to the cytochrome P450 family.</text>
</comment>
<evidence type="ECO:0000256" key="2">
    <source>
        <dbReference type="ARBA" id="ARBA00005179"/>
    </source>
</evidence>
<dbReference type="PANTHER" id="PTHR46300:SF7">
    <property type="entry name" value="P450, PUTATIVE (EUROFUNG)-RELATED"/>
    <property type="match status" value="1"/>
</dbReference>
<proteinExistence type="inferred from homology"/>
<evidence type="ECO:0000256" key="6">
    <source>
        <dbReference type="ARBA" id="ARBA00023002"/>
    </source>
</evidence>
<evidence type="ECO:0000256" key="4">
    <source>
        <dbReference type="ARBA" id="ARBA00022617"/>
    </source>
</evidence>
<dbReference type="GO" id="GO:0004497">
    <property type="term" value="F:monooxygenase activity"/>
    <property type="evidence" value="ECO:0007669"/>
    <property type="project" value="UniProtKB-KW"/>
</dbReference>